<evidence type="ECO:0000256" key="2">
    <source>
        <dbReference type="SAM" id="SignalP"/>
    </source>
</evidence>
<dbReference type="OrthoDB" id="383937at2"/>
<dbReference type="EMBL" id="CYZE01000001">
    <property type="protein sequence ID" value="CUN40507.1"/>
    <property type="molecule type" value="Genomic_DNA"/>
</dbReference>
<feature type="signal peptide" evidence="2">
    <location>
        <begin position="1"/>
        <end position="20"/>
    </location>
</feature>
<feature type="compositionally biased region" description="Low complexity" evidence="1">
    <location>
        <begin position="27"/>
        <end position="56"/>
    </location>
</feature>
<dbReference type="SUPFAM" id="SSF53850">
    <property type="entry name" value="Periplasmic binding protein-like II"/>
    <property type="match status" value="1"/>
</dbReference>
<dbReference type="InterPro" id="IPR006059">
    <property type="entry name" value="SBP"/>
</dbReference>
<dbReference type="Proteomes" id="UP000095651">
    <property type="component" value="Unassembled WGS sequence"/>
</dbReference>
<evidence type="ECO:0000313" key="4">
    <source>
        <dbReference type="EMBL" id="RGD68202.1"/>
    </source>
</evidence>
<dbReference type="PANTHER" id="PTHR43649">
    <property type="entry name" value="ARABINOSE-BINDING PROTEIN-RELATED"/>
    <property type="match status" value="1"/>
</dbReference>
<gene>
    <name evidence="3" type="primary">cycB_1</name>
    <name evidence="4" type="ORF">DWX31_23460</name>
    <name evidence="3" type="ORF">ERS852407_00081</name>
</gene>
<dbReference type="Proteomes" id="UP000261023">
    <property type="component" value="Unassembled WGS sequence"/>
</dbReference>
<evidence type="ECO:0000313" key="3">
    <source>
        <dbReference type="EMBL" id="CUN40507.1"/>
    </source>
</evidence>
<evidence type="ECO:0000313" key="5">
    <source>
        <dbReference type="Proteomes" id="UP000095651"/>
    </source>
</evidence>
<dbReference type="Gene3D" id="3.40.190.10">
    <property type="entry name" value="Periplasmic binding protein-like II"/>
    <property type="match status" value="2"/>
</dbReference>
<dbReference type="Pfam" id="PF01547">
    <property type="entry name" value="SBP_bac_1"/>
    <property type="match status" value="1"/>
</dbReference>
<evidence type="ECO:0000256" key="1">
    <source>
        <dbReference type="SAM" id="MobiDB-lite"/>
    </source>
</evidence>
<dbReference type="EMBL" id="QTJW01000018">
    <property type="protein sequence ID" value="RGD68202.1"/>
    <property type="molecule type" value="Genomic_DNA"/>
</dbReference>
<reference evidence="3 5" key="1">
    <citation type="submission" date="2015-09" db="EMBL/GenBank/DDBJ databases">
        <authorList>
            <consortium name="Pathogen Informatics"/>
        </authorList>
    </citation>
    <scope>NUCLEOTIDE SEQUENCE [LARGE SCALE GENOMIC DNA]</scope>
    <source>
        <strain evidence="3 5">2789STDY5608850</strain>
    </source>
</reference>
<protein>
    <submittedName>
        <fullName evidence="3">Extracellular solute-binding protein</fullName>
    </submittedName>
</protein>
<proteinExistence type="predicted"/>
<organism evidence="3 5">
    <name type="scientific">Hungatella hathewayi</name>
    <dbReference type="NCBI Taxonomy" id="154046"/>
    <lineage>
        <taxon>Bacteria</taxon>
        <taxon>Bacillati</taxon>
        <taxon>Bacillota</taxon>
        <taxon>Clostridia</taxon>
        <taxon>Lachnospirales</taxon>
        <taxon>Lachnospiraceae</taxon>
        <taxon>Hungatella</taxon>
    </lineage>
</organism>
<dbReference type="AlphaFoldDB" id="A0A173WPU5"/>
<dbReference type="InterPro" id="IPR050490">
    <property type="entry name" value="Bact_solute-bd_prot1"/>
</dbReference>
<reference evidence="4 6" key="2">
    <citation type="submission" date="2018-08" db="EMBL/GenBank/DDBJ databases">
        <title>A genome reference for cultivated species of the human gut microbiota.</title>
        <authorList>
            <person name="Zou Y."/>
            <person name="Xue W."/>
            <person name="Luo G."/>
        </authorList>
    </citation>
    <scope>NUCLEOTIDE SEQUENCE [LARGE SCALE GENOMIC DNA]</scope>
    <source>
        <strain evidence="4 6">AF19-13AC</strain>
    </source>
</reference>
<dbReference type="RefSeq" id="WP_025531277.1">
    <property type="nucleotide sequence ID" value="NZ_CABIXC010000001.1"/>
</dbReference>
<keyword evidence="2" id="KW-0732">Signal</keyword>
<accession>A0A173WPU5</accession>
<sequence length="444" mass="47518">MKKKPISVLLAAAMTAGLLAGCGSNNAKPAETPAETPAATTAKAETGETTAAPAAAEGDKKYEGVELTYWSMWTNNEPQGQALQQAAEAFEAETGAKIKFEWKGRETKNILSSALEAQEKFDMFEDDYTRISKNYVNYVADLTDMAKAAGYADKSYAVFNNQATEWAGFLPCITEQPSVGGVFYNKDIFDDCGITAPATWDEFMTACQTMKDKGYQPLALDSTYAPFLFGYHLSRHIGQAAVEDLATNGGWSSNPGVVKAGQEMIDFVKAGYLADGAPDEYPASQNKIGLTQKIAMVVCANYITAEVNANTGTELNWGLFAYPAVEGGVDNTSTFAGANSIGITKYSENPQAAFDFAVYLTSGKQSQNMADLSNNIPADPSNTPPAVQSGTNEVLMNTTAPLSWNMGLNANADKISVIQEVIVKLYEGSYATGEDFAKALDALY</sequence>
<feature type="chain" id="PRO_5042332639" evidence="2">
    <location>
        <begin position="21"/>
        <end position="444"/>
    </location>
</feature>
<dbReference type="PANTHER" id="PTHR43649:SF12">
    <property type="entry name" value="DIACETYLCHITOBIOSE BINDING PROTEIN DASA"/>
    <property type="match status" value="1"/>
</dbReference>
<dbReference type="PROSITE" id="PS51257">
    <property type="entry name" value="PROKAR_LIPOPROTEIN"/>
    <property type="match status" value="1"/>
</dbReference>
<feature type="region of interest" description="Disordered" evidence="1">
    <location>
        <begin position="27"/>
        <end position="58"/>
    </location>
</feature>
<evidence type="ECO:0000313" key="6">
    <source>
        <dbReference type="Proteomes" id="UP000261023"/>
    </source>
</evidence>
<name>A0A173WPU5_9FIRM</name>